<dbReference type="RefSeq" id="WP_261402917.1">
    <property type="nucleotide sequence ID" value="NZ_CP081869.1"/>
</dbReference>
<dbReference type="PROSITE" id="PS00149">
    <property type="entry name" value="SULFATASE_2"/>
    <property type="match status" value="1"/>
</dbReference>
<dbReference type="GO" id="GO:0005737">
    <property type="term" value="C:cytoplasm"/>
    <property type="evidence" value="ECO:0007669"/>
    <property type="project" value="TreeGrafter"/>
</dbReference>
<gene>
    <name evidence="6" type="ORF">K6K41_24600</name>
</gene>
<evidence type="ECO:0000313" key="6">
    <source>
        <dbReference type="EMBL" id="QZN99805.1"/>
    </source>
</evidence>
<evidence type="ECO:0000256" key="4">
    <source>
        <dbReference type="SAM" id="SignalP"/>
    </source>
</evidence>
<reference evidence="6" key="1">
    <citation type="submission" date="2021-08" db="EMBL/GenBank/DDBJ databases">
        <authorList>
            <person name="Zhang H."/>
            <person name="Xu M."/>
            <person name="Yu Z."/>
            <person name="Yang L."/>
            <person name="Cai Y."/>
        </authorList>
    </citation>
    <scope>NUCLEOTIDE SEQUENCE</scope>
    <source>
        <strain evidence="6">CHL1</strain>
    </source>
</reference>
<keyword evidence="4" id="KW-0732">Signal</keyword>
<organism evidence="6 7">
    <name type="scientific">Chenggangzhangella methanolivorans</name>
    <dbReference type="NCBI Taxonomy" id="1437009"/>
    <lineage>
        <taxon>Bacteria</taxon>
        <taxon>Pseudomonadati</taxon>
        <taxon>Pseudomonadota</taxon>
        <taxon>Alphaproteobacteria</taxon>
        <taxon>Hyphomicrobiales</taxon>
        <taxon>Methylopilaceae</taxon>
        <taxon>Chenggangzhangella</taxon>
    </lineage>
</organism>
<keyword evidence="7" id="KW-1185">Reference proteome</keyword>
<dbReference type="AlphaFoldDB" id="A0A9E6UM89"/>
<dbReference type="PANTHER" id="PTHR45953:SF1">
    <property type="entry name" value="IDURONATE 2-SULFATASE"/>
    <property type="match status" value="1"/>
</dbReference>
<evidence type="ECO:0000259" key="5">
    <source>
        <dbReference type="Pfam" id="PF00884"/>
    </source>
</evidence>
<protein>
    <submittedName>
        <fullName evidence="6">Sulfatase-like hydrolase/transferase</fullName>
    </submittedName>
</protein>
<evidence type="ECO:0000256" key="1">
    <source>
        <dbReference type="ARBA" id="ARBA00008779"/>
    </source>
</evidence>
<dbReference type="PROSITE" id="PS51318">
    <property type="entry name" value="TAT"/>
    <property type="match status" value="1"/>
</dbReference>
<feature type="domain" description="Sulfatase N-terminal" evidence="5">
    <location>
        <begin position="34"/>
        <end position="407"/>
    </location>
</feature>
<evidence type="ECO:0000256" key="3">
    <source>
        <dbReference type="ARBA" id="ARBA00022801"/>
    </source>
</evidence>
<dbReference type="InterPro" id="IPR006311">
    <property type="entry name" value="TAT_signal"/>
</dbReference>
<dbReference type="InterPro" id="IPR000917">
    <property type="entry name" value="Sulfatase_N"/>
</dbReference>
<keyword evidence="2" id="KW-0479">Metal-binding</keyword>
<dbReference type="KEGG" id="cmet:K6K41_24600"/>
<dbReference type="Gene3D" id="3.40.720.10">
    <property type="entry name" value="Alkaline Phosphatase, subunit A"/>
    <property type="match status" value="1"/>
</dbReference>
<comment type="similarity">
    <text evidence="1">Belongs to the sulfatase family.</text>
</comment>
<accession>A0A9E6UM89</accession>
<evidence type="ECO:0000313" key="7">
    <source>
        <dbReference type="Proteomes" id="UP000825701"/>
    </source>
</evidence>
<dbReference type="EMBL" id="CP081869">
    <property type="protein sequence ID" value="QZN99805.1"/>
    <property type="molecule type" value="Genomic_DNA"/>
</dbReference>
<dbReference type="GO" id="GO:0008484">
    <property type="term" value="F:sulfuric ester hydrolase activity"/>
    <property type="evidence" value="ECO:0007669"/>
    <property type="project" value="TreeGrafter"/>
</dbReference>
<dbReference type="SUPFAM" id="SSF53649">
    <property type="entry name" value="Alkaline phosphatase-like"/>
    <property type="match status" value="1"/>
</dbReference>
<dbReference type="GO" id="GO:0046872">
    <property type="term" value="F:metal ion binding"/>
    <property type="evidence" value="ECO:0007669"/>
    <property type="project" value="UniProtKB-KW"/>
</dbReference>
<dbReference type="InterPro" id="IPR017850">
    <property type="entry name" value="Alkaline_phosphatase_core_sf"/>
</dbReference>
<proteinExistence type="inferred from homology"/>
<evidence type="ECO:0000256" key="2">
    <source>
        <dbReference type="ARBA" id="ARBA00022723"/>
    </source>
</evidence>
<feature type="signal peptide" evidence="4">
    <location>
        <begin position="1"/>
        <end position="28"/>
    </location>
</feature>
<name>A0A9E6UM89_9HYPH</name>
<feature type="chain" id="PRO_5039195717" evidence="4">
    <location>
        <begin position="29"/>
        <end position="536"/>
    </location>
</feature>
<keyword evidence="3 6" id="KW-0378">Hydrolase</keyword>
<dbReference type="InterPro" id="IPR024607">
    <property type="entry name" value="Sulfatase_CS"/>
</dbReference>
<sequence>MTDLTRRALNAGAAATALALAMPSLASAQIPAKPNILFIVVDDLNDWASPWGGYPLVTDARTPNIAWLAARGCRFDRAYTTTPYCATSRTSFLYGLYPTTTGVYTKGEDWPKGSQIQSGQKSLPWLLRDAGYYTAGIGKIFHTGWRNDDGDGKRAASQYPGAWDFFENCGRGACVAPKEPGEGAFGPGEGYGPAKTAKELRPDTIRVNYAIANVINEPHGGKPWALFMGLQKPHLNWYPPAEFLAQFPIEDIVYPLGVMSEDARCGVTYETSKDLRDEPKAGWKMSQQFKDSLGSKGKPGFMNDPACKAWKEAIQHYCAEIAYADYNIGLLRQALEASGQLDDTIIVMLSDHGWQLGEKLAWRKFTLWERATRLPLVIAGPGVTAGVCRTPVSVVDLVPTLMDLATGSVPARAKIGRFALDGVSRKDWLASPETPRQNAVWSCWGLGLDEGGPLTGRDFLNFSVRSNTARGIYYADGSSALYRKGGPDDDEFEFHNLVPRGGKAALAELAALRASARIPASARWAPRAGGGSDDED</sequence>
<dbReference type="Proteomes" id="UP000825701">
    <property type="component" value="Chromosome"/>
</dbReference>
<dbReference type="PANTHER" id="PTHR45953">
    <property type="entry name" value="IDURONATE 2-SULFATASE"/>
    <property type="match status" value="1"/>
</dbReference>
<dbReference type="Pfam" id="PF00884">
    <property type="entry name" value="Sulfatase"/>
    <property type="match status" value="1"/>
</dbReference>